<dbReference type="InterPro" id="IPR029021">
    <property type="entry name" value="Prot-tyrosine_phosphatase-like"/>
</dbReference>
<feature type="region of interest" description="Disordered" evidence="5">
    <location>
        <begin position="78"/>
        <end position="114"/>
    </location>
</feature>
<dbReference type="PROSITE" id="PS50056">
    <property type="entry name" value="TYR_PHOSPHATASE_2"/>
    <property type="match status" value="1"/>
</dbReference>
<accession>A0A7R9GAJ0</accession>
<comment type="similarity">
    <text evidence="1">Belongs to the protein-tyrosine phosphatase family. Non-receptor class dual specificity subfamily.</text>
</comment>
<dbReference type="OrthoDB" id="6356200at2759"/>
<evidence type="ECO:0000259" key="7">
    <source>
        <dbReference type="PROSITE" id="PS50054"/>
    </source>
</evidence>
<dbReference type="InterPro" id="IPR000340">
    <property type="entry name" value="Dual-sp_phosphatase_cat-dom"/>
</dbReference>
<protein>
    <recommendedName>
        <fullName evidence="2">protein-tyrosine-phosphatase</fullName>
        <ecNumber evidence="2">3.1.3.48</ecNumber>
    </recommendedName>
</protein>
<dbReference type="GO" id="GO:0033550">
    <property type="term" value="F:MAP kinase tyrosine phosphatase activity"/>
    <property type="evidence" value="ECO:0007669"/>
    <property type="project" value="TreeGrafter"/>
</dbReference>
<feature type="domain" description="Tyrosine specific protein phosphatases" evidence="8">
    <location>
        <begin position="1"/>
        <end position="53"/>
    </location>
</feature>
<feature type="domain" description="Tyrosine-protein phosphatase" evidence="7">
    <location>
        <begin position="1"/>
        <end position="72"/>
    </location>
</feature>
<dbReference type="GO" id="GO:0008330">
    <property type="term" value="F:protein tyrosine/threonine phosphatase activity"/>
    <property type="evidence" value="ECO:0007669"/>
    <property type="project" value="TreeGrafter"/>
</dbReference>
<dbReference type="Pfam" id="PF00782">
    <property type="entry name" value="DSPc"/>
    <property type="match status" value="1"/>
</dbReference>
<evidence type="ECO:0000256" key="1">
    <source>
        <dbReference type="ARBA" id="ARBA00008601"/>
    </source>
</evidence>
<dbReference type="SUPFAM" id="SSF52799">
    <property type="entry name" value="(Phosphotyrosine protein) phosphatases II"/>
    <property type="match status" value="1"/>
</dbReference>
<keyword evidence="4" id="KW-0904">Protein phosphatase</keyword>
<keyword evidence="6" id="KW-0812">Transmembrane</keyword>
<dbReference type="SMART" id="SM00195">
    <property type="entry name" value="DSPc"/>
    <property type="match status" value="1"/>
</dbReference>
<dbReference type="EC" id="3.1.3.48" evidence="2"/>
<evidence type="ECO:0000259" key="8">
    <source>
        <dbReference type="PROSITE" id="PS50056"/>
    </source>
</evidence>
<feature type="transmembrane region" description="Helical" evidence="6">
    <location>
        <begin position="12"/>
        <end position="33"/>
    </location>
</feature>
<evidence type="ECO:0000256" key="6">
    <source>
        <dbReference type="SAM" id="Phobius"/>
    </source>
</evidence>
<dbReference type="PROSITE" id="PS50054">
    <property type="entry name" value="TYR_PHOSPHATASE_DUAL"/>
    <property type="match status" value="1"/>
</dbReference>
<evidence type="ECO:0000256" key="4">
    <source>
        <dbReference type="ARBA" id="ARBA00022912"/>
    </source>
</evidence>
<name>A0A7R9GAJ0_9CRUS</name>
<feature type="compositionally biased region" description="Polar residues" evidence="5">
    <location>
        <begin position="88"/>
        <end position="97"/>
    </location>
</feature>
<dbReference type="GO" id="GO:0005829">
    <property type="term" value="C:cytosol"/>
    <property type="evidence" value="ECO:0007669"/>
    <property type="project" value="TreeGrafter"/>
</dbReference>
<reference evidence="9" key="1">
    <citation type="submission" date="2020-11" db="EMBL/GenBank/DDBJ databases">
        <authorList>
            <person name="Tran Van P."/>
        </authorList>
    </citation>
    <scope>NUCLEOTIDE SEQUENCE</scope>
</reference>
<dbReference type="Proteomes" id="UP000678499">
    <property type="component" value="Unassembled WGS sequence"/>
</dbReference>
<dbReference type="GO" id="GO:0017017">
    <property type="term" value="F:MAP kinase tyrosine/serine/threonine phosphatase activity"/>
    <property type="evidence" value="ECO:0007669"/>
    <property type="project" value="TreeGrafter"/>
</dbReference>
<evidence type="ECO:0000256" key="3">
    <source>
        <dbReference type="ARBA" id="ARBA00022801"/>
    </source>
</evidence>
<evidence type="ECO:0000256" key="2">
    <source>
        <dbReference type="ARBA" id="ARBA00013064"/>
    </source>
</evidence>
<dbReference type="EMBL" id="OA882424">
    <property type="protein sequence ID" value="CAD7275277.1"/>
    <property type="molecule type" value="Genomic_DNA"/>
</dbReference>
<organism evidence="9">
    <name type="scientific">Notodromas monacha</name>
    <dbReference type="NCBI Taxonomy" id="399045"/>
    <lineage>
        <taxon>Eukaryota</taxon>
        <taxon>Metazoa</taxon>
        <taxon>Ecdysozoa</taxon>
        <taxon>Arthropoda</taxon>
        <taxon>Crustacea</taxon>
        <taxon>Oligostraca</taxon>
        <taxon>Ostracoda</taxon>
        <taxon>Podocopa</taxon>
        <taxon>Podocopida</taxon>
        <taxon>Cypridocopina</taxon>
        <taxon>Cypridoidea</taxon>
        <taxon>Cyprididae</taxon>
        <taxon>Notodromas</taxon>
    </lineage>
</organism>
<keyword evidence="6" id="KW-1133">Transmembrane helix</keyword>
<evidence type="ECO:0000256" key="5">
    <source>
        <dbReference type="SAM" id="MobiDB-lite"/>
    </source>
</evidence>
<dbReference type="PANTHER" id="PTHR10159:SF519">
    <property type="entry name" value="DUAL SPECIFICITY PROTEIN PHOSPHATASE MPK3"/>
    <property type="match status" value="1"/>
</dbReference>
<dbReference type="GO" id="GO:0043409">
    <property type="term" value="P:negative regulation of MAPK cascade"/>
    <property type="evidence" value="ECO:0007669"/>
    <property type="project" value="TreeGrafter"/>
</dbReference>
<gene>
    <name evidence="9" type="ORF">NMOB1V02_LOCUS3076</name>
</gene>
<dbReference type="InterPro" id="IPR020422">
    <property type="entry name" value="TYR_PHOSPHATASE_DUAL_dom"/>
</dbReference>
<keyword evidence="10" id="KW-1185">Reference proteome</keyword>
<evidence type="ECO:0000313" key="10">
    <source>
        <dbReference type="Proteomes" id="UP000678499"/>
    </source>
</evidence>
<dbReference type="AlphaFoldDB" id="A0A7R9GAJ0"/>
<dbReference type="InterPro" id="IPR000387">
    <property type="entry name" value="Tyr_Pase_dom"/>
</dbReference>
<proteinExistence type="inferred from homology"/>
<keyword evidence="6" id="KW-0472">Membrane</keyword>
<keyword evidence="3" id="KW-0378">Hydrolase</keyword>
<dbReference type="Gene3D" id="3.90.190.10">
    <property type="entry name" value="Protein tyrosine phosphatase superfamily"/>
    <property type="match status" value="1"/>
</dbReference>
<evidence type="ECO:0000313" key="9">
    <source>
        <dbReference type="EMBL" id="CAD7275277.1"/>
    </source>
</evidence>
<dbReference type="EMBL" id="CAJPEX010000387">
    <property type="protein sequence ID" value="CAG0915429.1"/>
    <property type="molecule type" value="Genomic_DNA"/>
</dbReference>
<dbReference type="PANTHER" id="PTHR10159">
    <property type="entry name" value="DUAL SPECIFICITY PROTEIN PHOSPHATASE"/>
    <property type="match status" value="1"/>
</dbReference>
<sequence>MDDEARSKGVGVLVHCLAGVSRSVTFTLAYLMFKLHLSLNDAFDFVRRRKGNIAPNFTFLGQLLEFERQQLPALRARHRELLDDHPESSSLDSTATMSKAVGGGGGGNTSLFSQ</sequence>